<keyword evidence="5 7" id="KW-1133">Transmembrane helix</keyword>
<keyword evidence="6 7" id="KW-0472">Membrane</keyword>
<feature type="transmembrane region" description="Helical" evidence="7">
    <location>
        <begin position="153"/>
        <end position="174"/>
    </location>
</feature>
<feature type="domain" description="ABC transporter" evidence="8">
    <location>
        <begin position="332"/>
        <end position="555"/>
    </location>
</feature>
<dbReference type="GeneID" id="84816514"/>
<dbReference type="InterPro" id="IPR003593">
    <property type="entry name" value="AAA+_ATPase"/>
</dbReference>
<dbReference type="GO" id="GO:0005524">
    <property type="term" value="F:ATP binding"/>
    <property type="evidence" value="ECO:0007669"/>
    <property type="project" value="UniProtKB-KW"/>
</dbReference>
<gene>
    <name evidence="10" type="ORF">GCWU000182_000416</name>
</gene>
<proteinExistence type="predicted"/>
<evidence type="ECO:0000256" key="2">
    <source>
        <dbReference type="ARBA" id="ARBA00022692"/>
    </source>
</evidence>
<sequence>MKSLWSFFKGYRGVALLGPLLKLAEALLELAVPLVVAQIIDRILTGDGAIWGSIALLLGLALAGVLMAITAQYFSAKAAIGYTRQLTQALYQKISRLSESQRQSLGESSLITRVTNDTYQVQTGLNIFFRLFLRSPFIVFGAAYMAWQLNAQLASYLLVMILVLYLILAVLMGLTAPGYAKIRQATDRVVQVTQEGMAGYRVIRSFNQVDGYLTTYDQVNQNLLGHQLKTGFLAALTNPLTYLVVNVTTVLVLWQGDWALDQGLLAKGALVALVNYLTLILGELIKTTIVLGNLNKAWISAQRIQAVLAMPEEDPGQKTSSQVTRDTSDSTWQAQYLSYTYPGSPMPTIKQVSLQLQEGQWLGLTGVTGAGKTSLIKLLLGILPADQGNLVGPDAEDLAWVPQQAQLFKGTIRSNLLLAQDKASDQDLWQALALAQAADFVAEKGGLDAQVTAFGHNLSGGQRQRLTVARALLKAKKGLILDDATSALDYATESRLLSGLKAARPDLMVIMVSQRLNALRFADQILVLEDGQTTGYGPVQDLAQSNPYYRTLVQTQSQGGDRQ</sequence>
<dbReference type="InterPro" id="IPR017871">
    <property type="entry name" value="ABC_transporter-like_CS"/>
</dbReference>
<feature type="transmembrane region" description="Helical" evidence="7">
    <location>
        <begin position="127"/>
        <end position="147"/>
    </location>
</feature>
<dbReference type="SUPFAM" id="SSF90123">
    <property type="entry name" value="ABC transporter transmembrane region"/>
    <property type="match status" value="1"/>
</dbReference>
<dbReference type="InterPro" id="IPR036640">
    <property type="entry name" value="ABC1_TM_sf"/>
</dbReference>
<keyword evidence="2 7" id="KW-0812">Transmembrane</keyword>
<dbReference type="InterPro" id="IPR039421">
    <property type="entry name" value="Type_1_exporter"/>
</dbReference>
<dbReference type="EMBL" id="ACIN03000003">
    <property type="protein sequence ID" value="ESK66074.1"/>
    <property type="molecule type" value="Genomic_DNA"/>
</dbReference>
<feature type="transmembrane region" description="Helical" evidence="7">
    <location>
        <begin position="274"/>
        <end position="294"/>
    </location>
</feature>
<reference evidence="10" key="1">
    <citation type="submission" date="2013-06" db="EMBL/GenBank/DDBJ databases">
        <authorList>
            <person name="Weinstock G."/>
            <person name="Sodergren E."/>
            <person name="Clifton S."/>
            <person name="Fulton L."/>
            <person name="Fulton B."/>
            <person name="Courtney L."/>
            <person name="Fronick C."/>
            <person name="Harrison M."/>
            <person name="Strong C."/>
            <person name="Farmer C."/>
            <person name="Delahaunty K."/>
            <person name="Markovic C."/>
            <person name="Hall O."/>
            <person name="Minx P."/>
            <person name="Tomlinson C."/>
            <person name="Mitreva M."/>
            <person name="Nelson J."/>
            <person name="Hou S."/>
            <person name="Wollam A."/>
            <person name="Pepin K.H."/>
            <person name="Johnson M."/>
            <person name="Bhonagiri V."/>
            <person name="Nash W.E."/>
            <person name="Warren W."/>
            <person name="Chinwalla A."/>
            <person name="Mardis E.R."/>
            <person name="Wilson R.K."/>
        </authorList>
    </citation>
    <scope>NUCLEOTIDE SEQUENCE [LARGE SCALE GENOMIC DNA]</scope>
    <source>
        <strain evidence="10">ATCC 49176</strain>
    </source>
</reference>
<evidence type="ECO:0000259" key="9">
    <source>
        <dbReference type="PROSITE" id="PS50929"/>
    </source>
</evidence>
<dbReference type="RefSeq" id="WP_023391068.1">
    <property type="nucleotide sequence ID" value="NZ_KI535340.1"/>
</dbReference>
<dbReference type="GO" id="GO:0016887">
    <property type="term" value="F:ATP hydrolysis activity"/>
    <property type="evidence" value="ECO:0007669"/>
    <property type="project" value="InterPro"/>
</dbReference>
<evidence type="ECO:0000259" key="8">
    <source>
        <dbReference type="PROSITE" id="PS50893"/>
    </source>
</evidence>
<dbReference type="CDD" id="cd18548">
    <property type="entry name" value="ABC_6TM_Tm287_like"/>
    <property type="match status" value="1"/>
</dbReference>
<dbReference type="InterPro" id="IPR011527">
    <property type="entry name" value="ABC1_TM_dom"/>
</dbReference>
<evidence type="ECO:0000313" key="10">
    <source>
        <dbReference type="EMBL" id="ESK66074.1"/>
    </source>
</evidence>
<dbReference type="PROSITE" id="PS00211">
    <property type="entry name" value="ABC_TRANSPORTER_1"/>
    <property type="match status" value="1"/>
</dbReference>
<keyword evidence="3" id="KW-0547">Nucleotide-binding</keyword>
<dbReference type="InterPro" id="IPR003439">
    <property type="entry name" value="ABC_transporter-like_ATP-bd"/>
</dbReference>
<protein>
    <submittedName>
        <fullName evidence="10">ABC transporter, ATP-binding protein</fullName>
    </submittedName>
</protein>
<feature type="domain" description="ABC transmembrane type-1" evidence="9">
    <location>
        <begin position="16"/>
        <end position="296"/>
    </location>
</feature>
<dbReference type="OrthoDB" id="9770415at2"/>
<evidence type="ECO:0000256" key="5">
    <source>
        <dbReference type="ARBA" id="ARBA00022989"/>
    </source>
</evidence>
<feature type="transmembrane region" description="Helical" evidence="7">
    <location>
        <begin position="50"/>
        <end position="74"/>
    </location>
</feature>
<evidence type="ECO:0000256" key="3">
    <source>
        <dbReference type="ARBA" id="ARBA00022741"/>
    </source>
</evidence>
<dbReference type="AlphaFoldDB" id="W1Q6D0"/>
<comment type="subcellular location">
    <subcellularLocation>
        <location evidence="1">Cell membrane</location>
        <topology evidence="1">Multi-pass membrane protein</topology>
    </subcellularLocation>
</comment>
<dbReference type="CDD" id="cd03228">
    <property type="entry name" value="ABCC_MRP_Like"/>
    <property type="match status" value="1"/>
</dbReference>
<dbReference type="Gene3D" id="3.40.50.300">
    <property type="entry name" value="P-loop containing nucleotide triphosphate hydrolases"/>
    <property type="match status" value="1"/>
</dbReference>
<dbReference type="PROSITE" id="PS50929">
    <property type="entry name" value="ABC_TM1F"/>
    <property type="match status" value="1"/>
</dbReference>
<dbReference type="SUPFAM" id="SSF52540">
    <property type="entry name" value="P-loop containing nucleoside triphosphate hydrolases"/>
    <property type="match status" value="1"/>
</dbReference>
<evidence type="ECO:0000256" key="6">
    <source>
        <dbReference type="ARBA" id="ARBA00023136"/>
    </source>
</evidence>
<evidence type="ECO:0000256" key="1">
    <source>
        <dbReference type="ARBA" id="ARBA00004651"/>
    </source>
</evidence>
<dbReference type="PANTHER" id="PTHR43394:SF1">
    <property type="entry name" value="ATP-BINDING CASSETTE SUB-FAMILY B MEMBER 10, MITOCHONDRIAL"/>
    <property type="match status" value="1"/>
</dbReference>
<dbReference type="HOGENOM" id="CLU_000604_84_3_9"/>
<name>W1Q6D0_ABIDE</name>
<organism evidence="10 11">
    <name type="scientific">Abiotrophia defectiva ATCC 49176</name>
    <dbReference type="NCBI Taxonomy" id="592010"/>
    <lineage>
        <taxon>Bacteria</taxon>
        <taxon>Bacillati</taxon>
        <taxon>Bacillota</taxon>
        <taxon>Bacilli</taxon>
        <taxon>Lactobacillales</taxon>
        <taxon>Aerococcaceae</taxon>
        <taxon>Abiotrophia</taxon>
    </lineage>
</organism>
<evidence type="ECO:0000313" key="11">
    <source>
        <dbReference type="Proteomes" id="UP000019050"/>
    </source>
</evidence>
<dbReference type="InterPro" id="IPR027417">
    <property type="entry name" value="P-loop_NTPase"/>
</dbReference>
<keyword evidence="4 10" id="KW-0067">ATP-binding</keyword>
<dbReference type="PROSITE" id="PS50893">
    <property type="entry name" value="ABC_TRANSPORTER_2"/>
    <property type="match status" value="1"/>
</dbReference>
<dbReference type="eggNOG" id="COG1132">
    <property type="taxonomic scope" value="Bacteria"/>
</dbReference>
<dbReference type="SMART" id="SM00382">
    <property type="entry name" value="AAA"/>
    <property type="match status" value="1"/>
</dbReference>
<dbReference type="Gene3D" id="1.20.1560.10">
    <property type="entry name" value="ABC transporter type 1, transmembrane domain"/>
    <property type="match status" value="1"/>
</dbReference>
<dbReference type="Pfam" id="PF00664">
    <property type="entry name" value="ABC_membrane"/>
    <property type="match status" value="1"/>
</dbReference>
<dbReference type="GO" id="GO:0015421">
    <property type="term" value="F:ABC-type oligopeptide transporter activity"/>
    <property type="evidence" value="ECO:0007669"/>
    <property type="project" value="TreeGrafter"/>
</dbReference>
<accession>W1Q6D0</accession>
<dbReference type="STRING" id="592010.GCWU000182_000416"/>
<dbReference type="Proteomes" id="UP000019050">
    <property type="component" value="Unassembled WGS sequence"/>
</dbReference>
<dbReference type="Pfam" id="PF00005">
    <property type="entry name" value="ABC_tran"/>
    <property type="match status" value="1"/>
</dbReference>
<keyword evidence="11" id="KW-1185">Reference proteome</keyword>
<dbReference type="GO" id="GO:0005886">
    <property type="term" value="C:plasma membrane"/>
    <property type="evidence" value="ECO:0007669"/>
    <property type="project" value="UniProtKB-SubCell"/>
</dbReference>
<dbReference type="PANTHER" id="PTHR43394">
    <property type="entry name" value="ATP-DEPENDENT PERMEASE MDL1, MITOCHONDRIAL"/>
    <property type="match status" value="1"/>
</dbReference>
<evidence type="ECO:0000256" key="7">
    <source>
        <dbReference type="SAM" id="Phobius"/>
    </source>
</evidence>
<evidence type="ECO:0000256" key="4">
    <source>
        <dbReference type="ARBA" id="ARBA00022840"/>
    </source>
</evidence>
<feature type="transmembrane region" description="Helical" evidence="7">
    <location>
        <begin position="232"/>
        <end position="254"/>
    </location>
</feature>
<comment type="caution">
    <text evidence="10">The sequence shown here is derived from an EMBL/GenBank/DDBJ whole genome shotgun (WGS) entry which is preliminary data.</text>
</comment>